<dbReference type="InterPro" id="IPR013783">
    <property type="entry name" value="Ig-like_fold"/>
</dbReference>
<keyword evidence="3" id="KW-1185">Reference proteome</keyword>
<dbReference type="Gene3D" id="2.60.40.10">
    <property type="entry name" value="Immunoglobulins"/>
    <property type="match status" value="1"/>
</dbReference>
<dbReference type="PROSITE" id="PS50093">
    <property type="entry name" value="PKD"/>
    <property type="match status" value="1"/>
</dbReference>
<organism evidence="2 3">
    <name type="scientific">Mucilaginibacter yixingensis</name>
    <dbReference type="NCBI Taxonomy" id="1295612"/>
    <lineage>
        <taxon>Bacteria</taxon>
        <taxon>Pseudomonadati</taxon>
        <taxon>Bacteroidota</taxon>
        <taxon>Sphingobacteriia</taxon>
        <taxon>Sphingobacteriales</taxon>
        <taxon>Sphingobacteriaceae</taxon>
        <taxon>Mucilaginibacter</taxon>
    </lineage>
</organism>
<reference evidence="2 3" key="1">
    <citation type="submission" date="2018-04" db="EMBL/GenBank/DDBJ databases">
        <title>Genomic Encyclopedia of Archaeal and Bacterial Type Strains, Phase II (KMG-II): from individual species to whole genera.</title>
        <authorList>
            <person name="Goeker M."/>
        </authorList>
    </citation>
    <scope>NUCLEOTIDE SEQUENCE [LARGE SCALE GENOMIC DNA]</scope>
    <source>
        <strain evidence="2 3">DSM 26809</strain>
    </source>
</reference>
<evidence type="ECO:0000313" key="3">
    <source>
        <dbReference type="Proteomes" id="UP000244168"/>
    </source>
</evidence>
<dbReference type="SUPFAM" id="SSF49299">
    <property type="entry name" value="PKD domain"/>
    <property type="match status" value="1"/>
</dbReference>
<dbReference type="InterPro" id="IPR000601">
    <property type="entry name" value="PKD_dom"/>
</dbReference>
<dbReference type="InterPro" id="IPR035986">
    <property type="entry name" value="PKD_dom_sf"/>
</dbReference>
<accession>A0A2T5JDX3</accession>
<gene>
    <name evidence="2" type="ORF">C8P68_102789</name>
</gene>
<dbReference type="Pfam" id="PF18911">
    <property type="entry name" value="PKD_4"/>
    <property type="match status" value="1"/>
</dbReference>
<protein>
    <recommendedName>
        <fullName evidence="1">PKD domain-containing protein</fullName>
    </recommendedName>
</protein>
<dbReference type="OrthoDB" id="1150003at2"/>
<dbReference type="RefSeq" id="WP_107827861.1">
    <property type="nucleotide sequence ID" value="NZ_CP160205.1"/>
</dbReference>
<dbReference type="CDD" id="cd00146">
    <property type="entry name" value="PKD"/>
    <property type="match status" value="1"/>
</dbReference>
<evidence type="ECO:0000259" key="1">
    <source>
        <dbReference type="PROSITE" id="PS50093"/>
    </source>
</evidence>
<comment type="caution">
    <text evidence="2">The sequence shown here is derived from an EMBL/GenBank/DDBJ whole genome shotgun (WGS) entry which is preliminary data.</text>
</comment>
<dbReference type="Proteomes" id="UP000244168">
    <property type="component" value="Unassembled WGS sequence"/>
</dbReference>
<feature type="domain" description="PKD" evidence="1">
    <location>
        <begin position="64"/>
        <end position="118"/>
    </location>
</feature>
<evidence type="ECO:0000313" key="2">
    <source>
        <dbReference type="EMBL" id="PTQ99958.1"/>
    </source>
</evidence>
<dbReference type="AlphaFoldDB" id="A0A2T5JDX3"/>
<sequence length="286" mass="29272">MKTKILAIGALLAGVVAMSIYSGCKPEKVSTGNGLTTDNLAANFTVTPIPNKPNYYALKAAEVPGVLGYKWNLGDGGGSAAGKAIDTVFYPDAGAYTITLTTIGKGGGSASSTQNISVATSDPNAGNLVQGGKMQAGDDAKWTHLQISPGVTMAINNGYMWASGGNGGHAAIYQAINVVAGKKYKVDMLVQGSGATDTWFEVYADFAVPVQGQDYPSSNKLISLNTWAGCGKGQFSGKLSAISCSGSGNTFTFTKSGTVYLLIKSGGSNLGTTGIGFTNVEFRGVN</sequence>
<proteinExistence type="predicted"/>
<dbReference type="EMBL" id="QAOQ01000002">
    <property type="protein sequence ID" value="PTQ99958.1"/>
    <property type="molecule type" value="Genomic_DNA"/>
</dbReference>
<name>A0A2T5JDX3_9SPHI</name>